<dbReference type="Pfam" id="PF00289">
    <property type="entry name" value="Biotin_carb_N"/>
    <property type="match status" value="1"/>
</dbReference>
<evidence type="ECO:0000256" key="5">
    <source>
        <dbReference type="ARBA" id="ARBA00017242"/>
    </source>
</evidence>
<evidence type="ECO:0000256" key="13">
    <source>
        <dbReference type="ARBA" id="ARBA00023098"/>
    </source>
</evidence>
<evidence type="ECO:0000256" key="14">
    <source>
        <dbReference type="ARBA" id="ARBA00023160"/>
    </source>
</evidence>
<dbReference type="Proteomes" id="UP000095401">
    <property type="component" value="Chromosome"/>
</dbReference>
<dbReference type="PROSITE" id="PS50975">
    <property type="entry name" value="ATP_GRASP"/>
    <property type="match status" value="1"/>
</dbReference>
<evidence type="ECO:0000256" key="7">
    <source>
        <dbReference type="ARBA" id="ARBA00022598"/>
    </source>
</evidence>
<accession>A0A1D8IKN8</accession>
<keyword evidence="10 19" id="KW-0276">Fatty acid metabolism</keyword>
<evidence type="ECO:0000256" key="2">
    <source>
        <dbReference type="ARBA" id="ARBA00004956"/>
    </source>
</evidence>
<gene>
    <name evidence="22" type="ORF">BI364_02535</name>
</gene>
<comment type="function">
    <text evidence="1 19">This protein is a component of the acetyl coenzyme A carboxylase complex; first, biotin carboxylase catalyzes the carboxylation of the carrier protein and then the transcarboxylase transfers the carboxyl group to form malonyl-CoA.</text>
</comment>
<dbReference type="InterPro" id="IPR005482">
    <property type="entry name" value="Biotin_COase_C"/>
</dbReference>
<reference evidence="23" key="1">
    <citation type="submission" date="2016-09" db="EMBL/GenBank/DDBJ databases">
        <title>Acidihalobacter prosperus F5.</title>
        <authorList>
            <person name="Khaleque H.N."/>
            <person name="Ramsay J.P."/>
            <person name="Kaksonen A.H."/>
            <person name="Boxall N.J."/>
            <person name="Watkin E.L.J."/>
        </authorList>
    </citation>
    <scope>NUCLEOTIDE SEQUENCE [LARGE SCALE GENOMIC DNA]</scope>
    <source>
        <strain evidence="23">F5</strain>
    </source>
</reference>
<dbReference type="PROSITE" id="PS50979">
    <property type="entry name" value="BC"/>
    <property type="match status" value="1"/>
</dbReference>
<evidence type="ECO:0000256" key="10">
    <source>
        <dbReference type="ARBA" id="ARBA00022832"/>
    </source>
</evidence>
<dbReference type="Gene3D" id="3.30.1490.20">
    <property type="entry name" value="ATP-grasp fold, A domain"/>
    <property type="match status" value="1"/>
</dbReference>
<evidence type="ECO:0000256" key="3">
    <source>
        <dbReference type="ARBA" id="ARBA00011750"/>
    </source>
</evidence>
<dbReference type="Pfam" id="PF02786">
    <property type="entry name" value="CPSase_L_D2"/>
    <property type="match status" value="1"/>
</dbReference>
<dbReference type="EMBL" id="CP017415">
    <property type="protein sequence ID" value="AOU97028.1"/>
    <property type="molecule type" value="Genomic_DNA"/>
</dbReference>
<evidence type="ECO:0000256" key="16">
    <source>
        <dbReference type="ARBA" id="ARBA00033786"/>
    </source>
</evidence>
<dbReference type="PROSITE" id="PS00866">
    <property type="entry name" value="CPSASE_1"/>
    <property type="match status" value="1"/>
</dbReference>
<dbReference type="GO" id="GO:2001295">
    <property type="term" value="P:malonyl-CoA biosynthetic process"/>
    <property type="evidence" value="ECO:0007669"/>
    <property type="project" value="UniProtKB-UniPathway"/>
</dbReference>
<evidence type="ECO:0000256" key="4">
    <source>
        <dbReference type="ARBA" id="ARBA00013263"/>
    </source>
</evidence>
<comment type="subunit">
    <text evidence="3 19">Acetyl-CoA carboxylase is a heterohexamer of biotin carboxyl carrier protein, biotin carboxylase and the two subunits of carboxyl transferase in a 2:2 complex.</text>
</comment>
<keyword evidence="7 19" id="KW-0436">Ligase</keyword>
<dbReference type="PANTHER" id="PTHR48095:SF2">
    <property type="entry name" value="BIOTIN CARBOXYLASE, CHLOROPLASTIC"/>
    <property type="match status" value="1"/>
</dbReference>
<comment type="pathway">
    <text evidence="2 19">Lipid metabolism; malonyl-CoA biosynthesis; malonyl-CoA from acetyl-CoA: step 1/1.</text>
</comment>
<dbReference type="InterPro" id="IPR011054">
    <property type="entry name" value="Rudment_hybrid_motif"/>
</dbReference>
<evidence type="ECO:0000256" key="15">
    <source>
        <dbReference type="ARBA" id="ARBA00023267"/>
    </source>
</evidence>
<dbReference type="GO" id="GO:0005524">
    <property type="term" value="F:ATP binding"/>
    <property type="evidence" value="ECO:0007669"/>
    <property type="project" value="UniProtKB-UniRule"/>
</dbReference>
<organism evidence="22 23">
    <name type="scientific">Acidihalobacter yilgarnensis</name>
    <dbReference type="NCBI Taxonomy" id="2819280"/>
    <lineage>
        <taxon>Bacteria</taxon>
        <taxon>Pseudomonadati</taxon>
        <taxon>Pseudomonadota</taxon>
        <taxon>Gammaproteobacteria</taxon>
        <taxon>Chromatiales</taxon>
        <taxon>Ectothiorhodospiraceae</taxon>
        <taxon>Acidihalobacter</taxon>
    </lineage>
</organism>
<dbReference type="GO" id="GO:0004075">
    <property type="term" value="F:biotin carboxylase activity"/>
    <property type="evidence" value="ECO:0007669"/>
    <property type="project" value="UniProtKB-EC"/>
</dbReference>
<feature type="domain" description="ATP-grasp" evidence="20">
    <location>
        <begin position="120"/>
        <end position="317"/>
    </location>
</feature>
<name>A0A1D8IKN8_9GAMM</name>
<evidence type="ECO:0000256" key="11">
    <source>
        <dbReference type="ARBA" id="ARBA00022840"/>
    </source>
</evidence>
<evidence type="ECO:0000259" key="21">
    <source>
        <dbReference type="PROSITE" id="PS50979"/>
    </source>
</evidence>
<evidence type="ECO:0000259" key="20">
    <source>
        <dbReference type="PROSITE" id="PS50975"/>
    </source>
</evidence>
<dbReference type="InterPro" id="IPR005481">
    <property type="entry name" value="BC-like_N"/>
</dbReference>
<evidence type="ECO:0000256" key="9">
    <source>
        <dbReference type="ARBA" id="ARBA00022741"/>
    </source>
</evidence>
<proteinExistence type="predicted"/>
<feature type="domain" description="Biotin carboxylation" evidence="21">
    <location>
        <begin position="1"/>
        <end position="445"/>
    </location>
</feature>
<dbReference type="Gene3D" id="3.30.470.20">
    <property type="entry name" value="ATP-grasp fold, B domain"/>
    <property type="match status" value="1"/>
</dbReference>
<dbReference type="InterPro" id="IPR013815">
    <property type="entry name" value="ATP_grasp_subdomain_1"/>
</dbReference>
<dbReference type="UniPathway" id="UPA00655">
    <property type="reaction ID" value="UER00711"/>
</dbReference>
<evidence type="ECO:0000313" key="22">
    <source>
        <dbReference type="EMBL" id="AOU97028.1"/>
    </source>
</evidence>
<dbReference type="NCBIfam" id="NF006367">
    <property type="entry name" value="PRK08591.1"/>
    <property type="match status" value="1"/>
</dbReference>
<dbReference type="PANTHER" id="PTHR48095">
    <property type="entry name" value="PYRUVATE CARBOXYLASE SUBUNIT A"/>
    <property type="match status" value="1"/>
</dbReference>
<protein>
    <recommendedName>
        <fullName evidence="5 19">Biotin carboxylase</fullName>
        <ecNumber evidence="4 19">6.3.4.14</ecNumber>
    </recommendedName>
    <alternativeName>
        <fullName evidence="16 19">Acetyl-coenzyme A carboxylase biotin carboxylase subunit A</fullName>
    </alternativeName>
</protein>
<keyword evidence="9 18" id="KW-0547">Nucleotide-binding</keyword>
<dbReference type="SUPFAM" id="SSF52440">
    <property type="entry name" value="PreATP-grasp domain"/>
    <property type="match status" value="1"/>
</dbReference>
<evidence type="ECO:0000256" key="17">
    <source>
        <dbReference type="ARBA" id="ARBA00048600"/>
    </source>
</evidence>
<dbReference type="InterPro" id="IPR004549">
    <property type="entry name" value="Acetyl_CoA_COase_biotin_COase"/>
</dbReference>
<evidence type="ECO:0000256" key="8">
    <source>
        <dbReference type="ARBA" id="ARBA00022723"/>
    </source>
</evidence>
<dbReference type="InterPro" id="IPR005479">
    <property type="entry name" value="CPAse_ATP-bd"/>
</dbReference>
<sequence>MLKKVVIANRGEIALRILRACRELGIKTVAVHSEADRDLKHVRLADESVCIGPAPSAESYLNIPAIISAAEVTDAVAIHPGYGFLAENADFAERVESSGFIFIGPKAETIRLMGDKVSAKHAMRASGVPCVPGSEGPLDDDAETNLRLGREVGFPVIIKAAGGGGGRGMRVVHSEASLLNAIAMTRAEAQSAFGNPTVYMEKFLEAPRHIEFQMLADHHGNAVHLGERDCSMQRRHQKVVEEAPAPGISERERNRLGERLAEACRKIGYRGAGTFEFLYENGEFYFIEMNTRVQVEHPVTEMITGIDIVRMQLLIAAGEPLPFRQKDIQFRGHAIECRVNAEDPRSFIPSPGTITQYHAPGGPGIRVDSHIYNGYRVPPNYDSLVGKLIAYGETRETALARMRGALQEIVIDGIKTNIPLHQDIISDAAFVKGGTNIHYLEKKLGL</sequence>
<dbReference type="InterPro" id="IPR011761">
    <property type="entry name" value="ATP-grasp"/>
</dbReference>
<keyword evidence="14 19" id="KW-0275">Fatty acid biosynthesis</keyword>
<dbReference type="FunFam" id="3.40.50.20:FF:000010">
    <property type="entry name" value="Propionyl-CoA carboxylase subunit alpha"/>
    <property type="match status" value="1"/>
</dbReference>
<keyword evidence="8" id="KW-0479">Metal-binding</keyword>
<evidence type="ECO:0000256" key="18">
    <source>
        <dbReference type="PROSITE-ProRule" id="PRU00409"/>
    </source>
</evidence>
<evidence type="ECO:0000256" key="19">
    <source>
        <dbReference type="RuleBase" id="RU365063"/>
    </source>
</evidence>
<dbReference type="InterPro" id="IPR051602">
    <property type="entry name" value="ACC_Biotin_Carboxylase"/>
</dbReference>
<evidence type="ECO:0000313" key="23">
    <source>
        <dbReference type="Proteomes" id="UP000095401"/>
    </source>
</evidence>
<dbReference type="KEGG" id="aprs:BI364_02535"/>
<dbReference type="InterPro" id="IPR011764">
    <property type="entry name" value="Biotin_carboxylation_dom"/>
</dbReference>
<dbReference type="InterPro" id="IPR016185">
    <property type="entry name" value="PreATP-grasp_dom_sf"/>
</dbReference>
<dbReference type="SUPFAM" id="SSF56059">
    <property type="entry name" value="Glutathione synthetase ATP-binding domain-like"/>
    <property type="match status" value="1"/>
</dbReference>
<dbReference type="GO" id="GO:0046872">
    <property type="term" value="F:metal ion binding"/>
    <property type="evidence" value="ECO:0007669"/>
    <property type="project" value="UniProtKB-KW"/>
</dbReference>
<evidence type="ECO:0000256" key="6">
    <source>
        <dbReference type="ARBA" id="ARBA00022516"/>
    </source>
</evidence>
<keyword evidence="12" id="KW-0460">Magnesium</keyword>
<keyword evidence="15 19" id="KW-0092">Biotin</keyword>
<dbReference type="AlphaFoldDB" id="A0A1D8IKN8"/>
<dbReference type="EC" id="6.3.4.14" evidence="4 19"/>
<dbReference type="Gene3D" id="3.40.50.20">
    <property type="match status" value="1"/>
</dbReference>
<keyword evidence="6 19" id="KW-0444">Lipid biosynthesis</keyword>
<evidence type="ECO:0000256" key="1">
    <source>
        <dbReference type="ARBA" id="ARBA00003761"/>
    </source>
</evidence>
<dbReference type="GO" id="GO:0006633">
    <property type="term" value="P:fatty acid biosynthetic process"/>
    <property type="evidence" value="ECO:0007669"/>
    <property type="project" value="UniProtKB-KW"/>
</dbReference>
<dbReference type="RefSeq" id="WP_070077418.1">
    <property type="nucleotide sequence ID" value="NZ_CP017415.1"/>
</dbReference>
<dbReference type="SUPFAM" id="SSF51246">
    <property type="entry name" value="Rudiment single hybrid motif"/>
    <property type="match status" value="1"/>
</dbReference>
<dbReference type="SMART" id="SM00878">
    <property type="entry name" value="Biotin_carb_C"/>
    <property type="match status" value="1"/>
</dbReference>
<evidence type="ECO:0000256" key="12">
    <source>
        <dbReference type="ARBA" id="ARBA00022842"/>
    </source>
</evidence>
<keyword evidence="11 18" id="KW-0067">ATP-binding</keyword>
<comment type="catalytic activity">
    <reaction evidence="17 19">
        <text>N(6)-biotinyl-L-lysyl-[protein] + hydrogencarbonate + ATP = N(6)-carboxybiotinyl-L-lysyl-[protein] + ADP + phosphate + H(+)</text>
        <dbReference type="Rhea" id="RHEA:13501"/>
        <dbReference type="Rhea" id="RHEA-COMP:10505"/>
        <dbReference type="Rhea" id="RHEA-COMP:10506"/>
        <dbReference type="ChEBI" id="CHEBI:15378"/>
        <dbReference type="ChEBI" id="CHEBI:17544"/>
        <dbReference type="ChEBI" id="CHEBI:30616"/>
        <dbReference type="ChEBI" id="CHEBI:43474"/>
        <dbReference type="ChEBI" id="CHEBI:83144"/>
        <dbReference type="ChEBI" id="CHEBI:83145"/>
        <dbReference type="ChEBI" id="CHEBI:456216"/>
        <dbReference type="EC" id="6.3.4.14"/>
    </reaction>
</comment>
<keyword evidence="13 19" id="KW-0443">Lipid metabolism</keyword>
<dbReference type="Pfam" id="PF02785">
    <property type="entry name" value="Biotin_carb_C"/>
    <property type="match status" value="1"/>
</dbReference>
<dbReference type="NCBIfam" id="TIGR00514">
    <property type="entry name" value="accC"/>
    <property type="match status" value="1"/>
</dbReference>
<dbReference type="PROSITE" id="PS00867">
    <property type="entry name" value="CPSASE_2"/>
    <property type="match status" value="1"/>
</dbReference>
<keyword evidence="23" id="KW-1185">Reference proteome</keyword>